<evidence type="ECO:0000313" key="2">
    <source>
        <dbReference type="Proteomes" id="UP000075357"/>
    </source>
</evidence>
<evidence type="ECO:0000313" key="1">
    <source>
        <dbReference type="EMBL" id="KXZ60999.1"/>
    </source>
</evidence>
<accession>A0A150HFW5</accession>
<protein>
    <submittedName>
        <fullName evidence="1">Uncharacterized protein</fullName>
    </submittedName>
</protein>
<dbReference type="Proteomes" id="UP000075357">
    <property type="component" value="Unassembled WGS sequence"/>
</dbReference>
<sequence>MTDLAPPSGHHPAPVPAGTGIDSAILIHAPQSKVDRIAAFSRNAGITALYTVAGGNKTAAADKLLTTHRSIAGPESRILFDANRYSGKNRATGDAPLSLEWVTWQLDHGAPVALTDTGYISLENIAQVDLALGRGADIASQASGTVMTMLPIESLILKNSADQLRTAIDRAGVPVALALGHSTDPFGAVDTVRGLLHVLGSQVSIALLRTDLSAVAAVAAGARFGAVGTSSTLRHIWPSKGGGRSPGTSVLVPRLMSYHLLERLPLVAAQVPADYFWCDCNICEGGAVFDHVTEHTAPEHSIGSIATFAANLLSGTREENLKSFREKAMNAQTLHSEIQVEMEDVRWAPARSLDSWVKALDGR</sequence>
<keyword evidence="2" id="KW-1185">Reference proteome</keyword>
<dbReference type="AlphaFoldDB" id="A0A150HFW5"/>
<proteinExistence type="predicted"/>
<dbReference type="EMBL" id="LRAD01000025">
    <property type="protein sequence ID" value="KXZ60999.1"/>
    <property type="molecule type" value="Genomic_DNA"/>
</dbReference>
<comment type="caution">
    <text evidence="1">The sequence shown here is derived from an EMBL/GenBank/DDBJ whole genome shotgun (WGS) entry which is preliminary data.</text>
</comment>
<organism evidence="1 2">
    <name type="scientific">Microbacterium laevaniformans</name>
    <dbReference type="NCBI Taxonomy" id="36807"/>
    <lineage>
        <taxon>Bacteria</taxon>
        <taxon>Bacillati</taxon>
        <taxon>Actinomycetota</taxon>
        <taxon>Actinomycetes</taxon>
        <taxon>Micrococcales</taxon>
        <taxon>Microbacteriaceae</taxon>
        <taxon>Microbacterium</taxon>
    </lineage>
</organism>
<dbReference type="RefSeq" id="WP_061682415.1">
    <property type="nucleotide sequence ID" value="NZ_LRAD01000025.1"/>
</dbReference>
<gene>
    <name evidence="1" type="ORF">Mlaev_00995</name>
</gene>
<name>A0A150HFW5_9MICO</name>
<dbReference type="PATRIC" id="fig|36807.3.peg.1020"/>
<reference evidence="1 2" key="1">
    <citation type="submission" date="2016-01" db="EMBL/GenBank/DDBJ databases">
        <title>Draft genome sequences of Microbacterium laevaniformans LCDC 91-0039 and the type strain of Microbacterium hominis LCDC 84-209.</title>
        <authorList>
            <person name="Bernier A.-M."/>
            <person name="Bernard K."/>
        </authorList>
    </citation>
    <scope>NUCLEOTIDE SEQUENCE [LARGE SCALE GENOMIC DNA]</scope>
    <source>
        <strain evidence="1 2">LCDC 91-0039</strain>
    </source>
</reference>